<comment type="caution">
    <text evidence="2">The sequence shown here is derived from an EMBL/GenBank/DDBJ whole genome shotgun (WGS) entry which is preliminary data.</text>
</comment>
<dbReference type="Proteomes" id="UP000644507">
    <property type="component" value="Unassembled WGS sequence"/>
</dbReference>
<dbReference type="PROSITE" id="PS51257">
    <property type="entry name" value="PROKAR_LIPOPROTEIN"/>
    <property type="match status" value="1"/>
</dbReference>
<dbReference type="RefSeq" id="WP_189569060.1">
    <property type="nucleotide sequence ID" value="NZ_BMXI01000005.1"/>
</dbReference>
<protein>
    <submittedName>
        <fullName evidence="2">Uncharacterized protein</fullName>
    </submittedName>
</protein>
<feature type="region of interest" description="Disordered" evidence="1">
    <location>
        <begin position="272"/>
        <end position="293"/>
    </location>
</feature>
<reference evidence="2" key="2">
    <citation type="submission" date="2020-09" db="EMBL/GenBank/DDBJ databases">
        <authorList>
            <person name="Sun Q."/>
            <person name="Kim S."/>
        </authorList>
    </citation>
    <scope>NUCLEOTIDE SEQUENCE</scope>
    <source>
        <strain evidence="2">KCTC 12988</strain>
    </source>
</reference>
<dbReference type="AlphaFoldDB" id="A0A918TK87"/>
<accession>A0A918TK87</accession>
<name>A0A918TK87_9BACT</name>
<reference evidence="2" key="1">
    <citation type="journal article" date="2014" name="Int. J. Syst. Evol. Microbiol.">
        <title>Complete genome sequence of Corynebacterium casei LMG S-19264T (=DSM 44701T), isolated from a smear-ripened cheese.</title>
        <authorList>
            <consortium name="US DOE Joint Genome Institute (JGI-PGF)"/>
            <person name="Walter F."/>
            <person name="Albersmeier A."/>
            <person name="Kalinowski J."/>
            <person name="Ruckert C."/>
        </authorList>
    </citation>
    <scope>NUCLEOTIDE SEQUENCE</scope>
    <source>
        <strain evidence="2">KCTC 12988</strain>
    </source>
</reference>
<evidence type="ECO:0000256" key="1">
    <source>
        <dbReference type="SAM" id="MobiDB-lite"/>
    </source>
</evidence>
<dbReference type="EMBL" id="BMXI01000005">
    <property type="protein sequence ID" value="GHC49821.1"/>
    <property type="molecule type" value="Genomic_DNA"/>
</dbReference>
<evidence type="ECO:0000313" key="2">
    <source>
        <dbReference type="EMBL" id="GHC49821.1"/>
    </source>
</evidence>
<organism evidence="2 3">
    <name type="scientific">Roseibacillus persicicus</name>
    <dbReference type="NCBI Taxonomy" id="454148"/>
    <lineage>
        <taxon>Bacteria</taxon>
        <taxon>Pseudomonadati</taxon>
        <taxon>Verrucomicrobiota</taxon>
        <taxon>Verrucomicrobiia</taxon>
        <taxon>Verrucomicrobiales</taxon>
        <taxon>Verrucomicrobiaceae</taxon>
        <taxon>Roseibacillus</taxon>
    </lineage>
</organism>
<evidence type="ECO:0000313" key="3">
    <source>
        <dbReference type="Proteomes" id="UP000644507"/>
    </source>
</evidence>
<proteinExistence type="predicted"/>
<gene>
    <name evidence="2" type="ORF">GCM10007100_14700</name>
</gene>
<sequence>MKVKKEVFQELGAFLLIGAAVCAVLILASCSTGPVAPAPASESVAMAPVGADGSAALSGGTVTSGLRSGDYTMKVPTRRPGLGTGWGDTISSSLNNTQFIRESNQPFGGVGMIYYNDQEGINAMAGSYKNKTSAYQRAANGAVEWGVKSGWSTPDHYMSGSKRYVVGKKGRKYSLVVRNVSDSRLEVVLSVDGLDVMDGKAASFKKRGYIIAPGEKIEVKGFRTSYDTVAAFEFSTVGASYSNLRHGQTRDIGVIGLAVFAEKGSPPWRWATNDASQRGEARPFAEAPLRTVR</sequence>
<keyword evidence="3" id="KW-1185">Reference proteome</keyword>